<comment type="caution">
    <text evidence="13">The sequence shown here is derived from an EMBL/GenBank/DDBJ whole genome shotgun (WGS) entry which is preliminary data.</text>
</comment>
<feature type="compositionally biased region" description="Pro residues" evidence="9">
    <location>
        <begin position="172"/>
        <end position="184"/>
    </location>
</feature>
<feature type="transmembrane region" description="Helical" evidence="10">
    <location>
        <begin position="619"/>
        <end position="638"/>
    </location>
</feature>
<dbReference type="OrthoDB" id="9804819at2"/>
<evidence type="ECO:0000259" key="12">
    <source>
        <dbReference type="PROSITE" id="PS50893"/>
    </source>
</evidence>
<feature type="transmembrane region" description="Helical" evidence="10">
    <location>
        <begin position="780"/>
        <end position="801"/>
    </location>
</feature>
<evidence type="ECO:0000256" key="9">
    <source>
        <dbReference type="SAM" id="MobiDB-lite"/>
    </source>
</evidence>
<dbReference type="PROSITE" id="PS00211">
    <property type="entry name" value="ABC_TRANSPORTER_1"/>
    <property type="match status" value="1"/>
</dbReference>
<dbReference type="PROSITE" id="PS50006">
    <property type="entry name" value="FHA_DOMAIN"/>
    <property type="match status" value="2"/>
</dbReference>
<dbReference type="Pfam" id="PF00005">
    <property type="entry name" value="ABC_tran"/>
    <property type="match status" value="1"/>
</dbReference>
<gene>
    <name evidence="13" type="ORF">CQY22_009180</name>
</gene>
<proteinExistence type="predicted"/>
<comment type="subcellular location">
    <subcellularLocation>
        <location evidence="1">Membrane</location>
        <topology evidence="1">Multi-pass membrane protein</topology>
    </subcellularLocation>
</comment>
<dbReference type="SMART" id="SM00382">
    <property type="entry name" value="AAA"/>
    <property type="match status" value="1"/>
</dbReference>
<dbReference type="Gene3D" id="2.60.200.20">
    <property type="match status" value="2"/>
</dbReference>
<feature type="region of interest" description="Disordered" evidence="9">
    <location>
        <begin position="568"/>
        <end position="593"/>
    </location>
</feature>
<feature type="transmembrane region" description="Helical" evidence="10">
    <location>
        <begin position="808"/>
        <end position="829"/>
    </location>
</feature>
<reference evidence="13 14" key="1">
    <citation type="journal article" date="2017" name="Infect. Genet. Evol.">
        <title>The new phylogeny of the genus Mycobacterium: The old and the news.</title>
        <authorList>
            <person name="Tortoli E."/>
            <person name="Fedrizzi T."/>
            <person name="Meehan C.J."/>
            <person name="Trovato A."/>
            <person name="Grottola A."/>
            <person name="Giacobazzi E."/>
            <person name="Serpini G.F."/>
            <person name="Tagliazucchi S."/>
            <person name="Fabio A."/>
            <person name="Bettua C."/>
            <person name="Bertorelli R."/>
            <person name="Frascaro F."/>
            <person name="De Sanctis V."/>
            <person name="Pecorari M."/>
            <person name="Jousson O."/>
            <person name="Segata N."/>
            <person name="Cirillo D.M."/>
        </authorList>
    </citation>
    <scope>NUCLEOTIDE SEQUENCE [LARGE SCALE GENOMIC DNA]</scope>
    <source>
        <strain evidence="13 14">CIP1034565</strain>
    </source>
</reference>
<dbReference type="InterPro" id="IPR003439">
    <property type="entry name" value="ABC_transporter-like_ATP-bd"/>
</dbReference>
<evidence type="ECO:0000256" key="3">
    <source>
        <dbReference type="ARBA" id="ARBA00022553"/>
    </source>
</evidence>
<feature type="domain" description="FHA" evidence="11">
    <location>
        <begin position="27"/>
        <end position="76"/>
    </location>
</feature>
<accession>A0A2G5PBY3</accession>
<dbReference type="PROSITE" id="PS50893">
    <property type="entry name" value="ABC_TRANSPORTER_2"/>
    <property type="match status" value="1"/>
</dbReference>
<evidence type="ECO:0000256" key="8">
    <source>
        <dbReference type="ARBA" id="ARBA00023136"/>
    </source>
</evidence>
<keyword evidence="3" id="KW-0597">Phosphoprotein</keyword>
<dbReference type="Pfam" id="PF01061">
    <property type="entry name" value="ABC2_membrane"/>
    <property type="match status" value="1"/>
</dbReference>
<feature type="transmembrane region" description="Helical" evidence="10">
    <location>
        <begin position="710"/>
        <end position="734"/>
    </location>
</feature>
<keyword evidence="5" id="KW-0547">Nucleotide-binding</keyword>
<dbReference type="RefSeq" id="WP_090587541.1">
    <property type="nucleotide sequence ID" value="NZ_CP104302.1"/>
</dbReference>
<protein>
    <submittedName>
        <fullName evidence="13">ABC transporter ATP-binding protein</fullName>
    </submittedName>
</protein>
<keyword evidence="2" id="KW-0813">Transport</keyword>
<dbReference type="InterPro" id="IPR000253">
    <property type="entry name" value="FHA_dom"/>
</dbReference>
<dbReference type="STRING" id="85968.GCA_900073015_01255"/>
<feature type="domain" description="ABC transporter" evidence="12">
    <location>
        <begin position="324"/>
        <end position="557"/>
    </location>
</feature>
<evidence type="ECO:0000256" key="7">
    <source>
        <dbReference type="ARBA" id="ARBA00022989"/>
    </source>
</evidence>
<feature type="transmembrane region" description="Helical" evidence="10">
    <location>
        <begin position="879"/>
        <end position="899"/>
    </location>
</feature>
<dbReference type="InterPro" id="IPR027417">
    <property type="entry name" value="P-loop_NTPase"/>
</dbReference>
<dbReference type="SUPFAM" id="SSF52540">
    <property type="entry name" value="P-loop containing nucleoside triphosphate hydrolases"/>
    <property type="match status" value="1"/>
</dbReference>
<keyword evidence="8 10" id="KW-0472">Membrane</keyword>
<evidence type="ECO:0000256" key="5">
    <source>
        <dbReference type="ARBA" id="ARBA00022741"/>
    </source>
</evidence>
<evidence type="ECO:0000313" key="14">
    <source>
        <dbReference type="Proteomes" id="UP000230551"/>
    </source>
</evidence>
<dbReference type="CDD" id="cd22694">
    <property type="entry name" value="FHA_Rv1747-like_rpt1"/>
    <property type="match status" value="1"/>
</dbReference>
<dbReference type="SUPFAM" id="SSF49879">
    <property type="entry name" value="SMAD/FHA domain"/>
    <property type="match status" value="2"/>
</dbReference>
<dbReference type="InterPro" id="IPR017871">
    <property type="entry name" value="ABC_transporter-like_CS"/>
</dbReference>
<dbReference type="InterPro" id="IPR003593">
    <property type="entry name" value="AAA+_ATPase"/>
</dbReference>
<dbReference type="InterPro" id="IPR008984">
    <property type="entry name" value="SMAD_FHA_dom_sf"/>
</dbReference>
<dbReference type="FunFam" id="3.40.50.300:FF:000474">
    <property type="entry name" value="Putative ABC transporter ATP-binding subunit"/>
    <property type="match status" value="1"/>
</dbReference>
<keyword evidence="6 13" id="KW-0067">ATP-binding</keyword>
<feature type="region of interest" description="Disordered" evidence="9">
    <location>
        <begin position="92"/>
        <end position="211"/>
    </location>
</feature>
<keyword evidence="7 10" id="KW-1133">Transmembrane helix</keyword>
<evidence type="ECO:0000313" key="13">
    <source>
        <dbReference type="EMBL" id="PIB75580.1"/>
    </source>
</evidence>
<dbReference type="PANTHER" id="PTHR48041">
    <property type="entry name" value="ABC TRANSPORTER G FAMILY MEMBER 28"/>
    <property type="match status" value="1"/>
</dbReference>
<feature type="transmembrane region" description="Helical" evidence="10">
    <location>
        <begin position="669"/>
        <end position="690"/>
    </location>
</feature>
<keyword evidence="14" id="KW-1185">Reference proteome</keyword>
<dbReference type="SMART" id="SM00240">
    <property type="entry name" value="FHA"/>
    <property type="match status" value="2"/>
</dbReference>
<feature type="compositionally biased region" description="Polar residues" evidence="9">
    <location>
        <begin position="130"/>
        <end position="144"/>
    </location>
</feature>
<evidence type="ECO:0000256" key="1">
    <source>
        <dbReference type="ARBA" id="ARBA00004141"/>
    </source>
</evidence>
<organism evidence="13 14">
    <name type="scientific">Mycolicibacterium brumae</name>
    <dbReference type="NCBI Taxonomy" id="85968"/>
    <lineage>
        <taxon>Bacteria</taxon>
        <taxon>Bacillati</taxon>
        <taxon>Actinomycetota</taxon>
        <taxon>Actinomycetes</taxon>
        <taxon>Mycobacteriales</taxon>
        <taxon>Mycobacteriaceae</taxon>
        <taxon>Mycolicibacterium</taxon>
    </lineage>
</organism>
<dbReference type="Pfam" id="PF00498">
    <property type="entry name" value="FHA"/>
    <property type="match status" value="2"/>
</dbReference>
<evidence type="ECO:0000256" key="10">
    <source>
        <dbReference type="SAM" id="Phobius"/>
    </source>
</evidence>
<dbReference type="EMBL" id="PDCN02000009">
    <property type="protein sequence ID" value="PIB75580.1"/>
    <property type="molecule type" value="Genomic_DNA"/>
</dbReference>
<dbReference type="GO" id="GO:0005524">
    <property type="term" value="F:ATP binding"/>
    <property type="evidence" value="ECO:0007669"/>
    <property type="project" value="UniProtKB-KW"/>
</dbReference>
<dbReference type="AlphaFoldDB" id="A0A2G5PBY3"/>
<dbReference type="InterPro" id="IPR013525">
    <property type="entry name" value="ABC2_TM"/>
</dbReference>
<sequence>MTAPAAAPTLTVRYEGSERNFAPGSDIVVGRDLRADVRVAHPLISRAHLILRFDRGHWVAVDNGSLNGMYVNGRRTPTVDIRDGLTINLGNPDGPTLGFAVGRHTGSAGRTPTSSIHIAAPSAPPGYPTGGQQRPYSGPTQTGTRPAPPPSFPPSGAQPYPPRQPYPSGANPRPPVPPAPPAPPSSQGTPTMMGPAATPRPPVSAPSGAGGANMATSMLKILRPGRAPDAPAGAIKIGRATDNDIVIPDVLASRHHASLVVDGAGAQILDNRSINGTFVNGHRVESASLRPGDVVTIGNIDLVFDGATLSRKAATTADATTGGLEVRGLTWTIEGNKTLLDNISINARPGTLTAVIGPSGAGKSTFARQVAGLTSPTTGTVTFEGHDIHAEYASLRSRIGMVPQDDVVHPQLTVHQALMYAAELRLPPDTNKEDREQVVTQVLEELEMTKHRDTRVDKLSGGQRKRASVAMELLTGPSLLILDEPTSGLDPALDRAVMTMLRQLADAGRVVLVVTHSLTYLDVCDQVLLLAPGGKTAFLGPPSQIGPQLGTTNWADIFSTVASDPDSAGRNYLARSGPAPAAPPAQTPTDLGKPAKTSLLRQFSTVARRQIKLILADRGYSAFLLFLPFIMGVLSLSVPGGGPDGSSIGFGVPIPAIQGGESPNEPGQILVMLNVGAIFMGTALTIRALIGERAIFRREQAVGLSTSAYLLAKIAVFTVFAIIQSSIVMTIALIGNGWGDGECRPKLGSDGQPVLDSAGQAVMRCVVEHGAFIPSRDLEMYVDLSMTCIAAAMTGLALSGLAKSAEQIMPLLVVAVMSQLVFSGGLIPVTGRPVLDQLSWITPARWGFGSSASTINLTELVGPPILPDDHFWYHTAGAWWTNIGMLILISAVYVGWVRWHIRLKGESKFLLRKKS</sequence>
<dbReference type="GO" id="GO:0016020">
    <property type="term" value="C:membrane"/>
    <property type="evidence" value="ECO:0007669"/>
    <property type="project" value="UniProtKB-SubCell"/>
</dbReference>
<dbReference type="Gene3D" id="3.40.50.300">
    <property type="entry name" value="P-loop containing nucleotide triphosphate hydrolases"/>
    <property type="match status" value="1"/>
</dbReference>
<evidence type="ECO:0000256" key="2">
    <source>
        <dbReference type="ARBA" id="ARBA00022448"/>
    </source>
</evidence>
<feature type="domain" description="FHA" evidence="11">
    <location>
        <begin position="235"/>
        <end position="284"/>
    </location>
</feature>
<name>A0A2G5PBY3_9MYCO</name>
<evidence type="ECO:0000259" key="11">
    <source>
        <dbReference type="PROSITE" id="PS50006"/>
    </source>
</evidence>
<evidence type="ECO:0000256" key="6">
    <source>
        <dbReference type="ARBA" id="ARBA00022840"/>
    </source>
</evidence>
<dbReference type="Proteomes" id="UP000230551">
    <property type="component" value="Unassembled WGS sequence"/>
</dbReference>
<evidence type="ECO:0000256" key="4">
    <source>
        <dbReference type="ARBA" id="ARBA00022692"/>
    </source>
</evidence>
<dbReference type="PANTHER" id="PTHR48041:SF139">
    <property type="entry name" value="PROTEIN SCARLET"/>
    <property type="match status" value="1"/>
</dbReference>
<dbReference type="InterPro" id="IPR050352">
    <property type="entry name" value="ABCG_transporters"/>
</dbReference>
<keyword evidence="4 10" id="KW-0812">Transmembrane</keyword>
<dbReference type="GO" id="GO:0016887">
    <property type="term" value="F:ATP hydrolysis activity"/>
    <property type="evidence" value="ECO:0007669"/>
    <property type="project" value="InterPro"/>
</dbReference>
<dbReference type="GO" id="GO:0140359">
    <property type="term" value="F:ABC-type transporter activity"/>
    <property type="evidence" value="ECO:0007669"/>
    <property type="project" value="InterPro"/>
</dbReference>